<dbReference type="EC" id="7.6.2.11" evidence="8"/>
<keyword evidence="4 8" id="KW-0547">Nucleotide-binding</keyword>
<evidence type="ECO:0000313" key="10">
    <source>
        <dbReference type="EMBL" id="TBX96666.1"/>
    </source>
</evidence>
<evidence type="ECO:0000256" key="4">
    <source>
        <dbReference type="ARBA" id="ARBA00022741"/>
    </source>
</evidence>
<dbReference type="PANTHER" id="PTHR42781">
    <property type="entry name" value="SPERMIDINE/PUTRESCINE IMPORT ATP-BINDING PROTEIN POTA"/>
    <property type="match status" value="1"/>
</dbReference>
<dbReference type="FunFam" id="3.40.50.300:FF:000042">
    <property type="entry name" value="Maltose/maltodextrin ABC transporter, ATP-binding protein"/>
    <property type="match status" value="1"/>
</dbReference>
<dbReference type="SUPFAM" id="SSF52540">
    <property type="entry name" value="P-loop containing nucleoside triphosphate hydrolases"/>
    <property type="match status" value="1"/>
</dbReference>
<dbReference type="GO" id="GO:0043190">
    <property type="term" value="C:ATP-binding cassette (ABC) transporter complex"/>
    <property type="evidence" value="ECO:0007669"/>
    <property type="project" value="InterPro"/>
</dbReference>
<dbReference type="GO" id="GO:0005524">
    <property type="term" value="F:ATP binding"/>
    <property type="evidence" value="ECO:0007669"/>
    <property type="project" value="UniProtKB-KW"/>
</dbReference>
<dbReference type="InterPro" id="IPR003439">
    <property type="entry name" value="ABC_transporter-like_ATP-bd"/>
</dbReference>
<dbReference type="GO" id="GO:0015417">
    <property type="term" value="F:ABC-type polyamine transporter activity"/>
    <property type="evidence" value="ECO:0007669"/>
    <property type="project" value="UniProtKB-EC"/>
</dbReference>
<proteinExistence type="inferred from homology"/>
<dbReference type="InterPro" id="IPR008995">
    <property type="entry name" value="Mo/tungstate-bd_C_term_dom"/>
</dbReference>
<keyword evidence="5 8" id="KW-0067">ATP-binding</keyword>
<evidence type="ECO:0000256" key="5">
    <source>
        <dbReference type="ARBA" id="ARBA00022840"/>
    </source>
</evidence>
<dbReference type="RefSeq" id="WP_011648958.1">
    <property type="nucleotide sequence ID" value="NZ_SJLU01000002.1"/>
</dbReference>
<dbReference type="InterPro" id="IPR050093">
    <property type="entry name" value="ABC_SmlMolc_Importer"/>
</dbReference>
<name>A0A8G2J5B9_RHILV</name>
<dbReference type="Gene3D" id="2.40.50.100">
    <property type="match status" value="1"/>
</dbReference>
<dbReference type="PANTHER" id="PTHR42781:SF4">
    <property type="entry name" value="SPERMIDINE_PUTRESCINE IMPORT ATP-BINDING PROTEIN POTA"/>
    <property type="match status" value="1"/>
</dbReference>
<dbReference type="Pfam" id="PF00005">
    <property type="entry name" value="ABC_tran"/>
    <property type="match status" value="1"/>
</dbReference>
<protein>
    <recommendedName>
        <fullName evidence="8">Spermidine/putrescine import ATP-binding protein PotA</fullName>
        <ecNumber evidence="8">7.6.2.11</ecNumber>
    </recommendedName>
</protein>
<evidence type="ECO:0000256" key="3">
    <source>
        <dbReference type="ARBA" id="ARBA00022475"/>
    </source>
</evidence>
<evidence type="ECO:0000256" key="7">
    <source>
        <dbReference type="ARBA" id="ARBA00023136"/>
    </source>
</evidence>
<evidence type="ECO:0000256" key="6">
    <source>
        <dbReference type="ARBA" id="ARBA00022967"/>
    </source>
</evidence>
<dbReference type="GeneID" id="303211481"/>
<dbReference type="InterPro" id="IPR005893">
    <property type="entry name" value="PotA-like"/>
</dbReference>
<evidence type="ECO:0000313" key="11">
    <source>
        <dbReference type="Proteomes" id="UP000291866"/>
    </source>
</evidence>
<accession>A0A8G2J5B9</accession>
<reference evidence="10 11" key="1">
    <citation type="submission" date="2019-02" db="EMBL/GenBank/DDBJ databases">
        <title>The competitiveness to form nodules shapes the capacities of Rhizobium leguminosarum sv viciae communities to promote symbiosis with specific hosts.</title>
        <authorList>
            <person name="Boivin S."/>
            <person name="Lepetit M."/>
        </authorList>
    </citation>
    <scope>NUCLEOTIDE SEQUENCE [LARGE SCALE GENOMIC DNA]</scope>
    <source>
        <strain evidence="10 11">SPF4F3</strain>
    </source>
</reference>
<keyword evidence="6 8" id="KW-1278">Translocase</keyword>
<comment type="subunit">
    <text evidence="8">The complex is composed of two ATP-binding proteins (PotA), two transmembrane proteins (PotB and PotC) and a solute-binding protein (PotD).</text>
</comment>
<dbReference type="InterPro" id="IPR027417">
    <property type="entry name" value="P-loop_NTPase"/>
</dbReference>
<dbReference type="SUPFAM" id="SSF50331">
    <property type="entry name" value="MOP-like"/>
    <property type="match status" value="1"/>
</dbReference>
<dbReference type="NCBIfam" id="TIGR01187">
    <property type="entry name" value="potA"/>
    <property type="match status" value="1"/>
</dbReference>
<keyword evidence="7 8" id="KW-0472">Membrane</keyword>
<dbReference type="Gene3D" id="3.40.50.300">
    <property type="entry name" value="P-loop containing nucleotide triphosphate hydrolases"/>
    <property type="match status" value="1"/>
</dbReference>
<gene>
    <name evidence="8" type="primary">potA</name>
    <name evidence="10" type="ORF">E0H31_05310</name>
</gene>
<comment type="catalytic activity">
    <reaction evidence="8">
        <text>ATP + H2O + polyamine-[polyamine-binding protein]Side 1 = ADP + phosphate + polyamineSide 2 + [polyamine-binding protein]Side 1.</text>
        <dbReference type="EC" id="7.6.2.11"/>
    </reaction>
</comment>
<keyword evidence="2 8" id="KW-0813">Transport</keyword>
<dbReference type="InterPro" id="IPR017871">
    <property type="entry name" value="ABC_transporter-like_CS"/>
</dbReference>
<dbReference type="PROSITE" id="PS50893">
    <property type="entry name" value="ABC_TRANSPORTER_2"/>
    <property type="match status" value="1"/>
</dbReference>
<evidence type="ECO:0000256" key="8">
    <source>
        <dbReference type="RuleBase" id="RU364083"/>
    </source>
</evidence>
<comment type="caution">
    <text evidence="10">The sequence shown here is derived from an EMBL/GenBank/DDBJ whole genome shotgun (WGS) entry which is preliminary data.</text>
</comment>
<dbReference type="InterPro" id="IPR003593">
    <property type="entry name" value="AAA+_ATPase"/>
</dbReference>
<dbReference type="Proteomes" id="UP000291866">
    <property type="component" value="Unassembled WGS sequence"/>
</dbReference>
<dbReference type="InterPro" id="IPR013611">
    <property type="entry name" value="Transp-assoc_OB_typ2"/>
</dbReference>
<comment type="similarity">
    <text evidence="8">Belongs to the ABC transporter superfamily. Spermidine/putrescine importer (TC 3.A.1.11.1) family.</text>
</comment>
<dbReference type="Pfam" id="PF08402">
    <property type="entry name" value="TOBE_2"/>
    <property type="match status" value="1"/>
</dbReference>
<comment type="function">
    <text evidence="8">Part of the ABC transporter complex PotABCD involved in spermidine/putrescine import. Responsible for energy coupling to the transport system.</text>
</comment>
<evidence type="ECO:0000256" key="1">
    <source>
        <dbReference type="ARBA" id="ARBA00004417"/>
    </source>
</evidence>
<dbReference type="GO" id="GO:0016887">
    <property type="term" value="F:ATP hydrolysis activity"/>
    <property type="evidence" value="ECO:0007669"/>
    <property type="project" value="InterPro"/>
</dbReference>
<dbReference type="OMA" id="WEIVANW"/>
<comment type="subcellular location">
    <subcellularLocation>
        <location evidence="1">Cell inner membrane</location>
        <topology evidence="1">Peripheral membrane protein</topology>
    </subcellularLocation>
</comment>
<evidence type="ECO:0000259" key="9">
    <source>
        <dbReference type="PROSITE" id="PS50893"/>
    </source>
</evidence>
<dbReference type="EMBL" id="SJLU01000002">
    <property type="protein sequence ID" value="TBX96666.1"/>
    <property type="molecule type" value="Genomic_DNA"/>
</dbReference>
<sequence>MTEVSIEKLTKDYGQGLAVNGISIKIAEGEFISLLGPSGCGKTTTLKMIAGFEDATHGAIRFDGRDVVHMPVEKRDIGMVFQNYALFPHMTVEKNLAFGLEMRRIPKGEIRTRISEVLDMVQLAGYADRYPRQLSGGQQQRVALARALVIEPKILLLDEPLANLDAKLREEMRIFIRDLQRRVGITTVYVTHDQAEAMTMSDRVVVMFSGRIAQIGTPSDIYERPANLEVAEFVGQVNIVHGKVGKAAGRTVVSTVFGEVEVADDYADDTELVLALRPEAVELLPISSKGAGVPAKVLSSYYSGSLVDYRLQLADGAVVNVQTFPRIRFADGEEVLLRAPSDRFWPLGSAA</sequence>
<dbReference type="PROSITE" id="PS00211">
    <property type="entry name" value="ABC_TRANSPORTER_1"/>
    <property type="match status" value="1"/>
</dbReference>
<organism evidence="10 11">
    <name type="scientific">Rhizobium leguminosarum bv. viciae</name>
    <dbReference type="NCBI Taxonomy" id="387"/>
    <lineage>
        <taxon>Bacteria</taxon>
        <taxon>Pseudomonadati</taxon>
        <taxon>Pseudomonadota</taxon>
        <taxon>Alphaproteobacteria</taxon>
        <taxon>Hyphomicrobiales</taxon>
        <taxon>Rhizobiaceae</taxon>
        <taxon>Rhizobium/Agrobacterium group</taxon>
        <taxon>Rhizobium</taxon>
    </lineage>
</organism>
<dbReference type="AlphaFoldDB" id="A0A8G2J5B9"/>
<evidence type="ECO:0000256" key="2">
    <source>
        <dbReference type="ARBA" id="ARBA00022448"/>
    </source>
</evidence>
<keyword evidence="3 8" id="KW-1003">Cell membrane</keyword>
<feature type="domain" description="ABC transporter" evidence="9">
    <location>
        <begin position="4"/>
        <end position="234"/>
    </location>
</feature>
<dbReference type="SMART" id="SM00382">
    <property type="entry name" value="AAA"/>
    <property type="match status" value="1"/>
</dbReference>